<gene>
    <name evidence="3" type="ORF">HFQ381_LOCUS6620</name>
    <name evidence="2" type="ORF">LUA448_LOCUS23042</name>
</gene>
<proteinExistence type="predicted"/>
<dbReference type="Gene3D" id="3.40.50.300">
    <property type="entry name" value="P-loop containing nucleotide triphosphate hydrolases"/>
    <property type="match status" value="1"/>
</dbReference>
<evidence type="ECO:0000313" key="3">
    <source>
        <dbReference type="EMBL" id="CAF4187425.1"/>
    </source>
</evidence>
<name>A0A818EXX5_9BILA</name>
<dbReference type="InterPro" id="IPR027417">
    <property type="entry name" value="P-loop_NTPase"/>
</dbReference>
<dbReference type="EMBL" id="CAJNYD010002959">
    <property type="protein sequence ID" value="CAF3466439.1"/>
    <property type="molecule type" value="Genomic_DNA"/>
</dbReference>
<protein>
    <recommendedName>
        <fullName evidence="1">Guanylate-binding protein N-terminal domain-containing protein</fullName>
    </recommendedName>
</protein>
<feature type="domain" description="Guanylate-binding protein N-terminal" evidence="1">
    <location>
        <begin position="31"/>
        <end position="145"/>
    </location>
</feature>
<dbReference type="Proteomes" id="UP000663851">
    <property type="component" value="Unassembled WGS sequence"/>
</dbReference>
<evidence type="ECO:0000259" key="1">
    <source>
        <dbReference type="Pfam" id="PF02263"/>
    </source>
</evidence>
<dbReference type="AlphaFoldDB" id="A0A818EXX5"/>
<dbReference type="Pfam" id="PF02263">
    <property type="entry name" value="GBP"/>
    <property type="match status" value="1"/>
</dbReference>
<reference evidence="2" key="1">
    <citation type="submission" date="2021-02" db="EMBL/GenBank/DDBJ databases">
        <authorList>
            <person name="Nowell W R."/>
        </authorList>
    </citation>
    <scope>NUCLEOTIDE SEQUENCE</scope>
</reference>
<comment type="caution">
    <text evidence="2">The sequence shown here is derived from an EMBL/GenBank/DDBJ whole genome shotgun (WGS) entry which is preliminary data.</text>
</comment>
<dbReference type="Proteomes" id="UP000663833">
    <property type="component" value="Unassembled WGS sequence"/>
</dbReference>
<evidence type="ECO:0000313" key="2">
    <source>
        <dbReference type="EMBL" id="CAF3466439.1"/>
    </source>
</evidence>
<dbReference type="EMBL" id="CAJOBO010000302">
    <property type="protein sequence ID" value="CAF4187425.1"/>
    <property type="molecule type" value="Genomic_DNA"/>
</dbReference>
<dbReference type="GO" id="GO:0003924">
    <property type="term" value="F:GTPase activity"/>
    <property type="evidence" value="ECO:0007669"/>
    <property type="project" value="InterPro"/>
</dbReference>
<organism evidence="2 4">
    <name type="scientific">Rotaria socialis</name>
    <dbReference type="NCBI Taxonomy" id="392032"/>
    <lineage>
        <taxon>Eukaryota</taxon>
        <taxon>Metazoa</taxon>
        <taxon>Spiralia</taxon>
        <taxon>Gnathifera</taxon>
        <taxon>Rotifera</taxon>
        <taxon>Eurotatoria</taxon>
        <taxon>Bdelloidea</taxon>
        <taxon>Philodinida</taxon>
        <taxon>Philodinidae</taxon>
        <taxon>Rotaria</taxon>
    </lineage>
</organism>
<dbReference type="GO" id="GO:0005525">
    <property type="term" value="F:GTP binding"/>
    <property type="evidence" value="ECO:0007669"/>
    <property type="project" value="InterPro"/>
</dbReference>
<accession>A0A818EXX5</accession>
<evidence type="ECO:0000313" key="4">
    <source>
        <dbReference type="Proteomes" id="UP000663833"/>
    </source>
</evidence>
<sequence>MSNQQISGFIQLITCIPATDQQSSDPAYIPQLNINPTATATLAEEFESPISIFVYMGNLGAGKSKLASLTVASLQKNDIDNSLLPFKSGDNPRSVTNGVWMWSKPLKDPNRRRGSILILDCEGMGGNYVTVNNNLYLFCMIVSSVLALVLRPARIDCVQCNRLHDELQRFVNMQSPCVLPHTYLVPLELPVLKCDNQEVNSDEWINIIFTINESDNTLTMAQRDELQRKYHFIRTMLPSIDVVNFDYLPNELKSNNMTLGDMKNILRKQSSKCYNDSLLNMLSKFLETQQKRLPGSNVIPALLIRPAELALFMTDLIHVINQARDPNPDELIGRCLLKRFSDEIIKTEAEFQEKFFAKVASYAKSKIDEKETKFNPDDVKTDLERERQNLIKNYIEKMWDLAKNRIYTSNSILLSSQSLRNCIEEAQVRLNSYRDPEELINKIRAIYNETTDEATQRIQSSALSEETRQKLQTLTERICRENNINKAIEKTELKCDVDRCEKCGRQAATISIVHKCSNIKQGNYYRYDEHQMVCDACRQLAKINVTTVNCALCGASRIIRSFIN</sequence>
<dbReference type="InterPro" id="IPR015894">
    <property type="entry name" value="Guanylate-bd_N"/>
</dbReference>